<evidence type="ECO:0000256" key="6">
    <source>
        <dbReference type="ARBA" id="ARBA00022989"/>
    </source>
</evidence>
<keyword evidence="7 8" id="KW-0472">Membrane</keyword>
<dbReference type="GO" id="GO:0005886">
    <property type="term" value="C:plasma membrane"/>
    <property type="evidence" value="ECO:0007669"/>
    <property type="project" value="UniProtKB-SubCell"/>
</dbReference>
<keyword evidence="6 8" id="KW-1133">Transmembrane helix</keyword>
<feature type="transmembrane region" description="Helical" evidence="8">
    <location>
        <begin position="150"/>
        <end position="172"/>
    </location>
</feature>
<keyword evidence="4" id="KW-1003">Cell membrane</keyword>
<evidence type="ECO:0000313" key="11">
    <source>
        <dbReference type="Proteomes" id="UP000199182"/>
    </source>
</evidence>
<feature type="transmembrane region" description="Helical" evidence="8">
    <location>
        <begin position="192"/>
        <end position="215"/>
    </location>
</feature>
<dbReference type="STRING" id="258515.SAMN05192585_11175"/>
<dbReference type="AlphaFoldDB" id="A0A1G9YQH1"/>
<name>A0A1G9YQH1_9FIRM</name>
<evidence type="ECO:0000256" key="1">
    <source>
        <dbReference type="ARBA" id="ARBA00004651"/>
    </source>
</evidence>
<dbReference type="InterPro" id="IPR000515">
    <property type="entry name" value="MetI-like"/>
</dbReference>
<protein>
    <submittedName>
        <fullName evidence="10">D-methionine transport system permease protein</fullName>
    </submittedName>
</protein>
<keyword evidence="5 8" id="KW-0812">Transmembrane</keyword>
<dbReference type="CDD" id="cd06261">
    <property type="entry name" value="TM_PBP2"/>
    <property type="match status" value="1"/>
</dbReference>
<evidence type="ECO:0000313" key="10">
    <source>
        <dbReference type="EMBL" id="SDN11227.1"/>
    </source>
</evidence>
<dbReference type="Pfam" id="PF00528">
    <property type="entry name" value="BPD_transp_1"/>
    <property type="match status" value="1"/>
</dbReference>
<sequence>MNLQTLIDYAPMLGQGTLETLYMTVVSVLFSYILGLPLGVLVVITGKNSLASMPKFNAVLGWIVNIGRSIPFIILMVALIPFTRMVVGKSIGSTAACVPLIIGAAPFVARLVETSLEELDYGVIEAAKAMGATNWQIIYKVMLPEAVPSLVRGVSIATITLIGYSAMAGAVGGGGLGDIAIRYGYHRYEYEVMLITIVLLVIIVQVIQSIFNLVARRIDKRNR</sequence>
<feature type="transmembrane region" description="Helical" evidence="8">
    <location>
        <begin position="56"/>
        <end position="80"/>
    </location>
</feature>
<evidence type="ECO:0000259" key="9">
    <source>
        <dbReference type="PROSITE" id="PS50928"/>
    </source>
</evidence>
<dbReference type="Proteomes" id="UP000199182">
    <property type="component" value="Unassembled WGS sequence"/>
</dbReference>
<evidence type="ECO:0000256" key="5">
    <source>
        <dbReference type="ARBA" id="ARBA00022692"/>
    </source>
</evidence>
<keyword evidence="11" id="KW-1185">Reference proteome</keyword>
<dbReference type="FunFam" id="1.10.3720.10:FF:000002">
    <property type="entry name" value="D-methionine ABC transporter permease MetI"/>
    <property type="match status" value="1"/>
</dbReference>
<gene>
    <name evidence="10" type="ORF">SAMN05192585_11175</name>
</gene>
<comment type="similarity">
    <text evidence="2">Belongs to the binding-protein-dependent transport system permease family. CysTW subfamily.</text>
</comment>
<dbReference type="PANTHER" id="PTHR30450">
    <property type="entry name" value="ABC TRANSPORTER PERMEASE"/>
    <property type="match status" value="1"/>
</dbReference>
<dbReference type="Gene3D" id="1.10.3720.10">
    <property type="entry name" value="MetI-like"/>
    <property type="match status" value="1"/>
</dbReference>
<dbReference type="InterPro" id="IPR035906">
    <property type="entry name" value="MetI-like_sf"/>
</dbReference>
<evidence type="ECO:0000256" key="3">
    <source>
        <dbReference type="ARBA" id="ARBA00022448"/>
    </source>
</evidence>
<comment type="subcellular location">
    <subcellularLocation>
        <location evidence="1 8">Cell membrane</location>
        <topology evidence="1 8">Multi-pass membrane protein</topology>
    </subcellularLocation>
</comment>
<dbReference type="SUPFAM" id="SSF161098">
    <property type="entry name" value="MetI-like"/>
    <property type="match status" value="1"/>
</dbReference>
<evidence type="ECO:0000256" key="8">
    <source>
        <dbReference type="RuleBase" id="RU363032"/>
    </source>
</evidence>
<organism evidence="10 11">
    <name type="scientific">Acetanaerobacterium elongatum</name>
    <dbReference type="NCBI Taxonomy" id="258515"/>
    <lineage>
        <taxon>Bacteria</taxon>
        <taxon>Bacillati</taxon>
        <taxon>Bacillota</taxon>
        <taxon>Clostridia</taxon>
        <taxon>Eubacteriales</taxon>
        <taxon>Oscillospiraceae</taxon>
        <taxon>Acetanaerobacterium</taxon>
    </lineage>
</organism>
<evidence type="ECO:0000256" key="7">
    <source>
        <dbReference type="ARBA" id="ARBA00023136"/>
    </source>
</evidence>
<reference evidence="10 11" key="1">
    <citation type="submission" date="2016-10" db="EMBL/GenBank/DDBJ databases">
        <authorList>
            <person name="de Groot N.N."/>
        </authorList>
    </citation>
    <scope>NUCLEOTIDE SEQUENCE [LARGE SCALE GENOMIC DNA]</scope>
    <source>
        <strain evidence="10 11">CGMCC 1.5012</strain>
    </source>
</reference>
<accession>A0A1G9YQH1</accession>
<feature type="transmembrane region" description="Helical" evidence="8">
    <location>
        <begin position="20"/>
        <end position="44"/>
    </location>
</feature>
<proteinExistence type="inferred from homology"/>
<dbReference type="InterPro" id="IPR051322">
    <property type="entry name" value="AA_ABC_Transporter_Permease"/>
</dbReference>
<dbReference type="RefSeq" id="WP_205408669.1">
    <property type="nucleotide sequence ID" value="NZ_FNID01000011.1"/>
</dbReference>
<keyword evidence="3 8" id="KW-0813">Transport</keyword>
<dbReference type="EMBL" id="FNID01000011">
    <property type="protein sequence ID" value="SDN11227.1"/>
    <property type="molecule type" value="Genomic_DNA"/>
</dbReference>
<feature type="domain" description="ABC transmembrane type-1" evidence="9">
    <location>
        <begin position="17"/>
        <end position="211"/>
    </location>
</feature>
<evidence type="ECO:0000256" key="4">
    <source>
        <dbReference type="ARBA" id="ARBA00022475"/>
    </source>
</evidence>
<dbReference type="PANTHER" id="PTHR30450:SF1">
    <property type="entry name" value="D-METHIONINE TRANSPORT SYSTEM PERMEASE PROTEIN METI-RELATED"/>
    <property type="match status" value="1"/>
</dbReference>
<dbReference type="NCBIfam" id="NF008049">
    <property type="entry name" value="PRK10782.1"/>
    <property type="match status" value="1"/>
</dbReference>
<evidence type="ECO:0000256" key="2">
    <source>
        <dbReference type="ARBA" id="ARBA00007069"/>
    </source>
</evidence>
<dbReference type="GO" id="GO:0048473">
    <property type="term" value="P:D-methionine transmembrane transport"/>
    <property type="evidence" value="ECO:0007669"/>
    <property type="project" value="TreeGrafter"/>
</dbReference>
<dbReference type="PROSITE" id="PS50928">
    <property type="entry name" value="ABC_TM1"/>
    <property type="match status" value="1"/>
</dbReference>